<accession>A0A7K1XY75</accession>
<keyword evidence="4" id="KW-1185">Reference proteome</keyword>
<gene>
    <name evidence="3" type="ORF">GS398_10720</name>
</gene>
<feature type="chain" id="PRO_5029631336" description="Right handed beta helix domain-containing protein" evidence="1">
    <location>
        <begin position="23"/>
        <end position="505"/>
    </location>
</feature>
<evidence type="ECO:0000313" key="3">
    <source>
        <dbReference type="EMBL" id="MXV15778.1"/>
    </source>
</evidence>
<reference evidence="3 4" key="1">
    <citation type="submission" date="2019-11" db="EMBL/GenBank/DDBJ databases">
        <title>Pedobacter sp. HMF7056 Genome sequencing and assembly.</title>
        <authorList>
            <person name="Kang H."/>
            <person name="Kim H."/>
            <person name="Joh K."/>
        </authorList>
    </citation>
    <scope>NUCLEOTIDE SEQUENCE [LARGE SCALE GENOMIC DNA]</scope>
    <source>
        <strain evidence="3 4">HMF7056</strain>
    </source>
</reference>
<dbReference type="InterPro" id="IPR011050">
    <property type="entry name" value="Pectin_lyase_fold/virulence"/>
</dbReference>
<feature type="signal peptide" evidence="1">
    <location>
        <begin position="1"/>
        <end position="22"/>
    </location>
</feature>
<dbReference type="InterPro" id="IPR012334">
    <property type="entry name" value="Pectin_lyas_fold"/>
</dbReference>
<evidence type="ECO:0000256" key="1">
    <source>
        <dbReference type="SAM" id="SignalP"/>
    </source>
</evidence>
<dbReference type="Pfam" id="PF13229">
    <property type="entry name" value="Beta_helix"/>
    <property type="match status" value="1"/>
</dbReference>
<dbReference type="SUPFAM" id="SSF51126">
    <property type="entry name" value="Pectin lyase-like"/>
    <property type="match status" value="1"/>
</dbReference>
<organism evidence="3 4">
    <name type="scientific">Hufsiella ginkgonis</name>
    <dbReference type="NCBI Taxonomy" id="2695274"/>
    <lineage>
        <taxon>Bacteria</taxon>
        <taxon>Pseudomonadati</taxon>
        <taxon>Bacteroidota</taxon>
        <taxon>Sphingobacteriia</taxon>
        <taxon>Sphingobacteriales</taxon>
        <taxon>Sphingobacteriaceae</taxon>
        <taxon>Hufsiella</taxon>
    </lineage>
</organism>
<proteinExistence type="predicted"/>
<name>A0A7K1XY75_9SPHI</name>
<dbReference type="RefSeq" id="WP_160906751.1">
    <property type="nucleotide sequence ID" value="NZ_WVHS01000002.1"/>
</dbReference>
<dbReference type="EMBL" id="WVHS01000002">
    <property type="protein sequence ID" value="MXV15778.1"/>
    <property type="molecule type" value="Genomic_DNA"/>
</dbReference>
<comment type="caution">
    <text evidence="3">The sequence shown here is derived from an EMBL/GenBank/DDBJ whole genome shotgun (WGS) entry which is preliminary data.</text>
</comment>
<keyword evidence="1" id="KW-0732">Signal</keyword>
<dbReference type="InterPro" id="IPR039448">
    <property type="entry name" value="Beta_helix"/>
</dbReference>
<dbReference type="Gene3D" id="2.160.20.10">
    <property type="entry name" value="Single-stranded right-handed beta-helix, Pectin lyase-like"/>
    <property type="match status" value="1"/>
</dbReference>
<sequence length="505" mass="54779">MPRFKLFSFFLLAVNLAQIPMAGLCQSKPAPTTYYLDAASGNDQQDGRSPGTAWRSLPRAGGQVFLPGDSLLLRRGGKWNGQLTLQGSGAAGAPVVVAGFGTGARPLLNGNGATGPVVSLPETDHWEIRGLEITNPASGVGSRTGILVRAMTGTRKYFRFNDLFIHDITGDYSFETKGKNTGGIGIIGGPQTRFEDIGIENCEISNVVRVGIFTNLTDGKQATRGNRPIHGLVIRNNRIHHCAGDGAIIRYAYRPVISHNLAYENHCAAEDLVKHGVALWCRSTDEALFEYNEVHHTRGGMDGQAFDADLDSYRTVVQYNYTHDNEGGMMLVYGSSGEAVVRYNLSVNDGEKGKHLFDFPVWTAPRGSGIFHNNTLISTLAAPPVIADEALETARFYNNVFYSTAGAAPVIPSDGKQAFFSNNYYVGYRFGTLGDVKAVKGRTLKKAIIYGNGFDRVPVLNLKIRQKGELVSIKEKGYWLPDTGAVNLGDRKVGKRKIGIGAGER</sequence>
<evidence type="ECO:0000313" key="4">
    <source>
        <dbReference type="Proteomes" id="UP000451233"/>
    </source>
</evidence>
<evidence type="ECO:0000259" key="2">
    <source>
        <dbReference type="Pfam" id="PF13229"/>
    </source>
</evidence>
<dbReference type="Proteomes" id="UP000451233">
    <property type="component" value="Unassembled WGS sequence"/>
</dbReference>
<dbReference type="AlphaFoldDB" id="A0A7K1XY75"/>
<feature type="domain" description="Right handed beta helix" evidence="2">
    <location>
        <begin position="197"/>
        <end position="356"/>
    </location>
</feature>
<protein>
    <recommendedName>
        <fullName evidence="2">Right handed beta helix domain-containing protein</fullName>
    </recommendedName>
</protein>